<dbReference type="CDD" id="cd00075">
    <property type="entry name" value="HATPase"/>
    <property type="match status" value="1"/>
</dbReference>
<dbReference type="PROSITE" id="PS50109">
    <property type="entry name" value="HIS_KIN"/>
    <property type="match status" value="1"/>
</dbReference>
<dbReference type="Pfam" id="PF02518">
    <property type="entry name" value="HATPase_c"/>
    <property type="match status" value="1"/>
</dbReference>
<name>A0A7W4W101_9ACTN</name>
<keyword evidence="10" id="KW-1185">Reference proteome</keyword>
<evidence type="ECO:0000256" key="3">
    <source>
        <dbReference type="ARBA" id="ARBA00012438"/>
    </source>
</evidence>
<dbReference type="FunFam" id="3.30.565.10:FF:000006">
    <property type="entry name" value="Sensor histidine kinase WalK"/>
    <property type="match status" value="1"/>
</dbReference>
<dbReference type="SMART" id="SM00387">
    <property type="entry name" value="HATPase_c"/>
    <property type="match status" value="1"/>
</dbReference>
<comment type="catalytic activity">
    <reaction evidence="1">
        <text>ATP + protein L-histidine = ADP + protein N-phospho-L-histidine.</text>
        <dbReference type="EC" id="2.7.13.3"/>
    </reaction>
</comment>
<evidence type="ECO:0000259" key="8">
    <source>
        <dbReference type="PROSITE" id="PS50109"/>
    </source>
</evidence>
<evidence type="ECO:0000256" key="2">
    <source>
        <dbReference type="ARBA" id="ARBA00004236"/>
    </source>
</evidence>
<dbReference type="GO" id="GO:0000155">
    <property type="term" value="F:phosphorelay sensor kinase activity"/>
    <property type="evidence" value="ECO:0007669"/>
    <property type="project" value="InterPro"/>
</dbReference>
<evidence type="ECO:0000313" key="9">
    <source>
        <dbReference type="EMBL" id="MBB3045300.1"/>
    </source>
</evidence>
<keyword evidence="7" id="KW-0902">Two-component regulatory system</keyword>
<dbReference type="GO" id="GO:0005886">
    <property type="term" value="C:plasma membrane"/>
    <property type="evidence" value="ECO:0007669"/>
    <property type="project" value="UniProtKB-SubCell"/>
</dbReference>
<dbReference type="Gene3D" id="1.10.287.130">
    <property type="match status" value="1"/>
</dbReference>
<evidence type="ECO:0000256" key="5">
    <source>
        <dbReference type="ARBA" id="ARBA00022679"/>
    </source>
</evidence>
<dbReference type="Gene3D" id="3.30.450.40">
    <property type="match status" value="2"/>
</dbReference>
<evidence type="ECO:0000256" key="7">
    <source>
        <dbReference type="ARBA" id="ARBA00023012"/>
    </source>
</evidence>
<dbReference type="PRINTS" id="PR00344">
    <property type="entry name" value="BCTRLSENSOR"/>
</dbReference>
<dbReference type="SUPFAM" id="SSF47384">
    <property type="entry name" value="Homodimeric domain of signal transducing histidine kinase"/>
    <property type="match status" value="1"/>
</dbReference>
<dbReference type="InterPro" id="IPR005467">
    <property type="entry name" value="His_kinase_dom"/>
</dbReference>
<dbReference type="EC" id="2.7.13.3" evidence="3"/>
<dbReference type="InterPro" id="IPR003594">
    <property type="entry name" value="HATPase_dom"/>
</dbReference>
<protein>
    <recommendedName>
        <fullName evidence="3">histidine kinase</fullName>
        <ecNumber evidence="3">2.7.13.3</ecNumber>
    </recommendedName>
</protein>
<evidence type="ECO:0000256" key="4">
    <source>
        <dbReference type="ARBA" id="ARBA00022553"/>
    </source>
</evidence>
<dbReference type="InterPro" id="IPR003018">
    <property type="entry name" value="GAF"/>
</dbReference>
<reference evidence="9 10" key="1">
    <citation type="submission" date="2020-08" db="EMBL/GenBank/DDBJ databases">
        <title>Sequencing the genomes of 1000 actinobacteria strains.</title>
        <authorList>
            <person name="Klenk H.-P."/>
        </authorList>
    </citation>
    <scope>NUCLEOTIDE SEQUENCE [LARGE SCALE GENOMIC DNA]</scope>
    <source>
        <strain evidence="9 10">DSM 105498</strain>
    </source>
</reference>
<dbReference type="InterPro" id="IPR036890">
    <property type="entry name" value="HATPase_C_sf"/>
</dbReference>
<sequence>MTDIAGDERPVRGSRWSDDRSKEALQSIIEAIAEVAGFDVVGVSAVRDDGYLQLLCVVGPQEARDALLDTLAPVEPLLEAMRNGEDWGRLTFVRHDRHGLDIDKWGWTSDGPRDVPDDAWHPEDLLVAPLYDDGGRLLAVLGFDVPRDGLIPDEGKRALLDVYARQAGGAVAATLERERMAERVRLAAAAADIVRRASASMSAARALTESATAIVDGFRVQALWTQLVGEQPRAVHDHDPVIPPSTTVALLEQYAEALWDRQDVGVFAPDRQSPEPLGAGAYAEVMAFLSTTSAGSLLLAPLGSGGECLGWIGMTRGRSGAEWSEVEAAMALDIGRDLGRALASARMFEREHQLVGELQELAEYKSHLVATVSHELRTPLTSIVGYLEILAEDPNLSDLSHTAIAAIRRGSTRLSRVVEELLVLHRTADATGLDGAGPVDLTPVVADIVELNTGPAQARGITMTTTLPGGPAPVLGIAHELEHVVANLVGNAVKYTRGGGHVDVRLEADDGEVVLTCTDDGIGISAADQQHVFEEFYRSADPEAAQQSGTGLGLAIVRRLAARHGGRVDLESALGTGSTFRVRLPAAAGVSAPGS</sequence>
<dbReference type="InterPro" id="IPR036097">
    <property type="entry name" value="HisK_dim/P_sf"/>
</dbReference>
<dbReference type="SUPFAM" id="SSF55874">
    <property type="entry name" value="ATPase domain of HSP90 chaperone/DNA topoisomerase II/histidine kinase"/>
    <property type="match status" value="1"/>
</dbReference>
<feature type="domain" description="Histidine kinase" evidence="8">
    <location>
        <begin position="371"/>
        <end position="588"/>
    </location>
</feature>
<organism evidence="9 10">
    <name type="scientific">Nocardioides soli</name>
    <dbReference type="NCBI Taxonomy" id="1036020"/>
    <lineage>
        <taxon>Bacteria</taxon>
        <taxon>Bacillati</taxon>
        <taxon>Actinomycetota</taxon>
        <taxon>Actinomycetes</taxon>
        <taxon>Propionibacteriales</taxon>
        <taxon>Nocardioidaceae</taxon>
        <taxon>Nocardioides</taxon>
    </lineage>
</organism>
<keyword evidence="5" id="KW-0808">Transferase</keyword>
<dbReference type="Gene3D" id="3.30.565.10">
    <property type="entry name" value="Histidine kinase-like ATPase, C-terminal domain"/>
    <property type="match status" value="1"/>
</dbReference>
<gene>
    <name evidence="9" type="ORF">FHU40_005153</name>
</gene>
<proteinExistence type="predicted"/>
<evidence type="ECO:0000313" key="10">
    <source>
        <dbReference type="Proteomes" id="UP000589626"/>
    </source>
</evidence>
<accession>A0A7W4W101</accession>
<dbReference type="PANTHER" id="PTHR43711">
    <property type="entry name" value="TWO-COMPONENT HISTIDINE KINASE"/>
    <property type="match status" value="1"/>
</dbReference>
<dbReference type="InterPro" id="IPR003661">
    <property type="entry name" value="HisK_dim/P_dom"/>
</dbReference>
<dbReference type="PANTHER" id="PTHR43711:SF1">
    <property type="entry name" value="HISTIDINE KINASE 1"/>
    <property type="match status" value="1"/>
</dbReference>
<dbReference type="Pfam" id="PF01590">
    <property type="entry name" value="GAF"/>
    <property type="match status" value="1"/>
</dbReference>
<dbReference type="InterPro" id="IPR050736">
    <property type="entry name" value="Sensor_HK_Regulatory"/>
</dbReference>
<keyword evidence="6 9" id="KW-0418">Kinase</keyword>
<comment type="subcellular location">
    <subcellularLocation>
        <location evidence="2">Cell membrane</location>
    </subcellularLocation>
</comment>
<dbReference type="AlphaFoldDB" id="A0A7W4W101"/>
<dbReference type="Proteomes" id="UP000589626">
    <property type="component" value="Unassembled WGS sequence"/>
</dbReference>
<dbReference type="Pfam" id="PF00512">
    <property type="entry name" value="HisKA"/>
    <property type="match status" value="1"/>
</dbReference>
<dbReference type="SMART" id="SM00388">
    <property type="entry name" value="HisKA"/>
    <property type="match status" value="1"/>
</dbReference>
<dbReference type="CDD" id="cd00082">
    <property type="entry name" value="HisKA"/>
    <property type="match status" value="1"/>
</dbReference>
<dbReference type="SUPFAM" id="SSF55781">
    <property type="entry name" value="GAF domain-like"/>
    <property type="match status" value="2"/>
</dbReference>
<dbReference type="InterPro" id="IPR029016">
    <property type="entry name" value="GAF-like_dom_sf"/>
</dbReference>
<dbReference type="InterPro" id="IPR004358">
    <property type="entry name" value="Sig_transdc_His_kin-like_C"/>
</dbReference>
<keyword evidence="4" id="KW-0597">Phosphoprotein</keyword>
<comment type="caution">
    <text evidence="9">The sequence shown here is derived from an EMBL/GenBank/DDBJ whole genome shotgun (WGS) entry which is preliminary data.</text>
</comment>
<evidence type="ECO:0000256" key="1">
    <source>
        <dbReference type="ARBA" id="ARBA00000085"/>
    </source>
</evidence>
<dbReference type="RefSeq" id="WP_183595283.1">
    <property type="nucleotide sequence ID" value="NZ_JACHWR010000005.1"/>
</dbReference>
<dbReference type="EMBL" id="JACHWR010000005">
    <property type="protein sequence ID" value="MBB3045300.1"/>
    <property type="molecule type" value="Genomic_DNA"/>
</dbReference>
<evidence type="ECO:0000256" key="6">
    <source>
        <dbReference type="ARBA" id="ARBA00022777"/>
    </source>
</evidence>